<dbReference type="InterPro" id="IPR031795">
    <property type="entry name" value="Zf-HC3"/>
</dbReference>
<proteinExistence type="predicted"/>
<evidence type="ECO:0000313" key="2">
    <source>
        <dbReference type="Proteomes" id="UP001501218"/>
    </source>
</evidence>
<evidence type="ECO:0000313" key="1">
    <source>
        <dbReference type="EMBL" id="GAA2338828.1"/>
    </source>
</evidence>
<accession>A0ABN3FW01</accession>
<evidence type="ECO:0008006" key="3">
    <source>
        <dbReference type="Google" id="ProtNLM"/>
    </source>
</evidence>
<reference evidence="1 2" key="1">
    <citation type="journal article" date="2019" name="Int. J. Syst. Evol. Microbiol.">
        <title>The Global Catalogue of Microorganisms (GCM) 10K type strain sequencing project: providing services to taxonomists for standard genome sequencing and annotation.</title>
        <authorList>
            <consortium name="The Broad Institute Genomics Platform"/>
            <consortium name="The Broad Institute Genome Sequencing Center for Infectious Disease"/>
            <person name="Wu L."/>
            <person name="Ma J."/>
        </authorList>
    </citation>
    <scope>NUCLEOTIDE SEQUENCE [LARGE SCALE GENOMIC DNA]</scope>
    <source>
        <strain evidence="1 2">JCM 16221</strain>
    </source>
</reference>
<comment type="caution">
    <text evidence="1">The sequence shown here is derived from an EMBL/GenBank/DDBJ whole genome shotgun (WGS) entry which is preliminary data.</text>
</comment>
<name>A0ABN3FW01_9PSEU</name>
<keyword evidence="2" id="KW-1185">Reference proteome</keyword>
<organism evidence="1 2">
    <name type="scientific">Saccharopolyspora halophila</name>
    <dbReference type="NCBI Taxonomy" id="405551"/>
    <lineage>
        <taxon>Bacteria</taxon>
        <taxon>Bacillati</taxon>
        <taxon>Actinomycetota</taxon>
        <taxon>Actinomycetes</taxon>
        <taxon>Pseudonocardiales</taxon>
        <taxon>Pseudonocardiaceae</taxon>
        <taxon>Saccharopolyspora</taxon>
    </lineage>
</organism>
<dbReference type="RefSeq" id="WP_344127874.1">
    <property type="nucleotide sequence ID" value="NZ_BAAARA010000003.1"/>
</dbReference>
<dbReference type="EMBL" id="BAAARA010000003">
    <property type="protein sequence ID" value="GAA2338828.1"/>
    <property type="molecule type" value="Genomic_DNA"/>
</dbReference>
<sequence length="76" mass="8618">MFEYFGARQVVAYWRPCGGFRHALPPDEPPRPGRERETLCGLSVEIGCPTEIDWLSPTCEPCWTAAIDRRDAAHVE</sequence>
<dbReference type="Proteomes" id="UP001501218">
    <property type="component" value="Unassembled WGS sequence"/>
</dbReference>
<dbReference type="Pfam" id="PF16827">
    <property type="entry name" value="zf-HC3"/>
    <property type="match status" value="1"/>
</dbReference>
<gene>
    <name evidence="1" type="ORF">GCM10009854_13960</name>
</gene>
<protein>
    <recommendedName>
        <fullName evidence="3">Zinc-finger</fullName>
    </recommendedName>
</protein>